<evidence type="ECO:0000313" key="17">
    <source>
        <dbReference type="Proteomes" id="UP000557392"/>
    </source>
</evidence>
<keyword evidence="17" id="KW-1185">Reference proteome</keyword>
<keyword evidence="5 12" id="KW-0812">Transmembrane</keyword>
<keyword evidence="8" id="KW-0406">Ion transport</keyword>
<dbReference type="Gene3D" id="2.40.170.20">
    <property type="entry name" value="TonB-dependent receptor, beta-barrel domain"/>
    <property type="match status" value="1"/>
</dbReference>
<evidence type="ECO:0000256" key="12">
    <source>
        <dbReference type="PROSITE-ProRule" id="PRU01360"/>
    </source>
</evidence>
<evidence type="ECO:0000256" key="1">
    <source>
        <dbReference type="ARBA" id="ARBA00004571"/>
    </source>
</evidence>
<evidence type="ECO:0000256" key="7">
    <source>
        <dbReference type="ARBA" id="ARBA00023004"/>
    </source>
</evidence>
<evidence type="ECO:0000313" key="16">
    <source>
        <dbReference type="EMBL" id="MBB4099221.1"/>
    </source>
</evidence>
<dbReference type="SUPFAM" id="SSF56935">
    <property type="entry name" value="Porins"/>
    <property type="match status" value="1"/>
</dbReference>
<evidence type="ECO:0000256" key="10">
    <source>
        <dbReference type="ARBA" id="ARBA00023136"/>
    </source>
</evidence>
<comment type="caution">
    <text evidence="16">The sequence shown here is derived from an EMBL/GenBank/DDBJ whole genome shotgun (WGS) entry which is preliminary data.</text>
</comment>
<keyword evidence="16" id="KW-0675">Receptor</keyword>
<dbReference type="InterPro" id="IPR036942">
    <property type="entry name" value="Beta-barrel_TonB_sf"/>
</dbReference>
<dbReference type="PANTHER" id="PTHR32552:SF81">
    <property type="entry name" value="TONB-DEPENDENT OUTER MEMBRANE RECEPTOR"/>
    <property type="match status" value="1"/>
</dbReference>
<dbReference type="InterPro" id="IPR039426">
    <property type="entry name" value="TonB-dep_rcpt-like"/>
</dbReference>
<comment type="subcellular location">
    <subcellularLocation>
        <location evidence="1 12">Cell outer membrane</location>
        <topology evidence="1 12">Multi-pass membrane protein</topology>
    </subcellularLocation>
</comment>
<evidence type="ECO:0000256" key="14">
    <source>
        <dbReference type="SAM" id="SignalP"/>
    </source>
</evidence>
<keyword evidence="9" id="KW-0798">TonB box</keyword>
<keyword evidence="4" id="KW-0410">Iron transport</keyword>
<accession>A0A7W6JTF4</accession>
<dbReference type="Pfam" id="PF07715">
    <property type="entry name" value="Plug"/>
    <property type="match status" value="1"/>
</dbReference>
<dbReference type="RefSeq" id="WP_183998514.1">
    <property type="nucleotide sequence ID" value="NZ_JACIEH010000002.1"/>
</dbReference>
<feature type="domain" description="TonB-dependent receptor plug" evidence="15">
    <location>
        <begin position="65"/>
        <end position="177"/>
    </location>
</feature>
<evidence type="ECO:0000259" key="15">
    <source>
        <dbReference type="Pfam" id="PF07715"/>
    </source>
</evidence>
<dbReference type="InterPro" id="IPR010917">
    <property type="entry name" value="TonB_rcpt_CS"/>
</dbReference>
<feature type="short sequence motif" description="TonB C-terminal box" evidence="13">
    <location>
        <begin position="749"/>
        <end position="766"/>
    </location>
</feature>
<feature type="chain" id="PRO_5031177275" evidence="14">
    <location>
        <begin position="31"/>
        <end position="766"/>
    </location>
</feature>
<evidence type="ECO:0000256" key="11">
    <source>
        <dbReference type="ARBA" id="ARBA00023237"/>
    </source>
</evidence>
<dbReference type="PANTHER" id="PTHR32552">
    <property type="entry name" value="FERRICHROME IRON RECEPTOR-RELATED"/>
    <property type="match status" value="1"/>
</dbReference>
<evidence type="ECO:0000256" key="13">
    <source>
        <dbReference type="PROSITE-ProRule" id="PRU10144"/>
    </source>
</evidence>
<dbReference type="AlphaFoldDB" id="A0A7W6JTF4"/>
<dbReference type="Proteomes" id="UP000557392">
    <property type="component" value="Unassembled WGS sequence"/>
</dbReference>
<dbReference type="InterPro" id="IPR012910">
    <property type="entry name" value="Plug_dom"/>
</dbReference>
<dbReference type="PROSITE" id="PS52016">
    <property type="entry name" value="TONB_DEPENDENT_REC_3"/>
    <property type="match status" value="1"/>
</dbReference>
<keyword evidence="7" id="KW-0408">Iron</keyword>
<keyword evidence="2 12" id="KW-0813">Transport</keyword>
<protein>
    <submittedName>
        <fullName evidence="16">Iron complex outermembrane receptor protein</fullName>
    </submittedName>
</protein>
<dbReference type="GO" id="GO:0006826">
    <property type="term" value="P:iron ion transport"/>
    <property type="evidence" value="ECO:0007669"/>
    <property type="project" value="UniProtKB-KW"/>
</dbReference>
<evidence type="ECO:0000256" key="6">
    <source>
        <dbReference type="ARBA" id="ARBA00022729"/>
    </source>
</evidence>
<proteinExistence type="inferred from homology"/>
<dbReference type="PROSITE" id="PS01156">
    <property type="entry name" value="TONB_DEPENDENT_REC_2"/>
    <property type="match status" value="1"/>
</dbReference>
<keyword evidence="6 14" id="KW-0732">Signal</keyword>
<evidence type="ECO:0000256" key="4">
    <source>
        <dbReference type="ARBA" id="ARBA00022496"/>
    </source>
</evidence>
<evidence type="ECO:0000256" key="8">
    <source>
        <dbReference type="ARBA" id="ARBA00023065"/>
    </source>
</evidence>
<gene>
    <name evidence="16" type="ORF">GGR46_002785</name>
</gene>
<keyword evidence="11 12" id="KW-0998">Cell outer membrane</keyword>
<name>A0A7W6JTF4_9SPHN</name>
<reference evidence="16 17" key="1">
    <citation type="submission" date="2020-08" db="EMBL/GenBank/DDBJ databases">
        <title>Genomic Encyclopedia of Type Strains, Phase IV (KMG-IV): sequencing the most valuable type-strain genomes for metagenomic binning, comparative biology and taxonomic classification.</title>
        <authorList>
            <person name="Goeker M."/>
        </authorList>
    </citation>
    <scope>NUCLEOTIDE SEQUENCE [LARGE SCALE GENOMIC DNA]</scope>
    <source>
        <strain evidence="16 17">DSM 101806</strain>
    </source>
</reference>
<feature type="signal peptide" evidence="14">
    <location>
        <begin position="1"/>
        <end position="30"/>
    </location>
</feature>
<sequence length="766" mass="81886">MELKIKHRLRLSALSGTTTVALLCTAPAFAQQVAGDTTTSVAAEQDQEGGLGEIVVTAQRRETNLQKTPISIAVLNSEALQNRHVETLADLADGSVPGLRVAPFFSRNSALVIGIRGVGFLGDANQPAREQGVGVYMDGIYLGRAQGLGTALYDIERIEVLKGPQGTLFGRNTEGGAISIVSKRPSGELQLNASAGVANFGGYETALHLDLPRAANISLKFDGVIQKRGGTVDNTMAGQLDFNSYDRRGAHVATLWEPSDKFSALWQFDISHDETSPYYLQLLSKGSLPLAPIIKLQPERAETGLVGVPLQASVGDTSGMSLHLDWKLGGGLRVRSISSYRTLTQTQYDNGSAILSVFAPNGNFARYSLANFGQHQFSQEVQLLGELPRLSFVAGAFYYNERVGDNAFAPNTLKFNADGTGYTVLPSPISATSFPDRASVARTNSAAVFGQFTYTPALLGDRLHVTLGGRYSHDKKSGELDKVNGALPVVNGVSAIVPMHVTSDRFDPLANIAIDVADSVMVYGKWSTGYKSAGANSRSLTYRGFGPESVSEFEGGVKASFLDNHVRLNLTAYTGTYKDVQIDFNAVIPGSNRGTLETTNTAGKGKISGFEAELAVAPVTGLTLTGNYTHQYIRLPKAPNPFVAGNPLVPVYPIFAPENSASGSIDYRLPVGAATIVTHIDGNYASAQYSSTSDPTKSDSSFIVNGRLALAGIKLDDSAARLELSVWARNLLNEQHLFLRNYSAALGTYGIFNDPRTYGLTGSIRF</sequence>
<evidence type="ECO:0000256" key="3">
    <source>
        <dbReference type="ARBA" id="ARBA00022452"/>
    </source>
</evidence>
<dbReference type="EMBL" id="JACIEH010000002">
    <property type="protein sequence ID" value="MBB4099221.1"/>
    <property type="molecule type" value="Genomic_DNA"/>
</dbReference>
<dbReference type="GO" id="GO:0009279">
    <property type="term" value="C:cell outer membrane"/>
    <property type="evidence" value="ECO:0007669"/>
    <property type="project" value="UniProtKB-SubCell"/>
</dbReference>
<keyword evidence="3 12" id="KW-1134">Transmembrane beta strand</keyword>
<organism evidence="16 17">
    <name type="scientific">Sphingomonas kyeonggiensis</name>
    <dbReference type="NCBI Taxonomy" id="1268553"/>
    <lineage>
        <taxon>Bacteria</taxon>
        <taxon>Pseudomonadati</taxon>
        <taxon>Pseudomonadota</taxon>
        <taxon>Alphaproteobacteria</taxon>
        <taxon>Sphingomonadales</taxon>
        <taxon>Sphingomonadaceae</taxon>
        <taxon>Sphingomonas</taxon>
    </lineage>
</organism>
<evidence type="ECO:0000256" key="9">
    <source>
        <dbReference type="ARBA" id="ARBA00023077"/>
    </source>
</evidence>
<evidence type="ECO:0000256" key="5">
    <source>
        <dbReference type="ARBA" id="ARBA00022692"/>
    </source>
</evidence>
<keyword evidence="10 12" id="KW-0472">Membrane</keyword>
<evidence type="ECO:0000256" key="2">
    <source>
        <dbReference type="ARBA" id="ARBA00022448"/>
    </source>
</evidence>
<comment type="similarity">
    <text evidence="12">Belongs to the TonB-dependent receptor family.</text>
</comment>